<evidence type="ECO:0000256" key="1">
    <source>
        <dbReference type="ARBA" id="ARBA00004377"/>
    </source>
</evidence>
<dbReference type="PRINTS" id="PR00885">
    <property type="entry name" value="BCTERIALGSPH"/>
</dbReference>
<dbReference type="GO" id="GO:0015627">
    <property type="term" value="C:type II protein secretion system complex"/>
    <property type="evidence" value="ECO:0007669"/>
    <property type="project" value="InterPro"/>
</dbReference>
<dbReference type="SUPFAM" id="SSF54523">
    <property type="entry name" value="Pili subunits"/>
    <property type="match status" value="1"/>
</dbReference>
<dbReference type="InterPro" id="IPR045584">
    <property type="entry name" value="Pilin-like"/>
</dbReference>
<dbReference type="Gene3D" id="3.55.40.10">
    <property type="entry name" value="minor pseudopilin epsh domain"/>
    <property type="match status" value="1"/>
</dbReference>
<protein>
    <recommendedName>
        <fullName evidence="2">Type II secretion system protein H</fullName>
    </recommendedName>
    <alternativeName>
        <fullName evidence="10">General secretion pathway protein H</fullName>
    </alternativeName>
</protein>
<evidence type="ECO:0000256" key="3">
    <source>
        <dbReference type="ARBA" id="ARBA00022475"/>
    </source>
</evidence>
<feature type="domain" description="General secretion pathway GspH" evidence="12">
    <location>
        <begin position="47"/>
        <end position="153"/>
    </location>
</feature>
<evidence type="ECO:0000256" key="5">
    <source>
        <dbReference type="ARBA" id="ARBA00022519"/>
    </source>
</evidence>
<dbReference type="AlphaFoldDB" id="A0AB74UY48"/>
<dbReference type="PROSITE" id="PS00409">
    <property type="entry name" value="PROKAR_NTER_METHYL"/>
    <property type="match status" value="1"/>
</dbReference>
<evidence type="ECO:0000256" key="8">
    <source>
        <dbReference type="ARBA" id="ARBA00023136"/>
    </source>
</evidence>
<dbReference type="Pfam" id="PF12019">
    <property type="entry name" value="GspH"/>
    <property type="match status" value="1"/>
</dbReference>
<dbReference type="RefSeq" id="WP_395117906.1">
    <property type="nucleotide sequence ID" value="NZ_CP170721.1"/>
</dbReference>
<sequence>MHEAIVRQGKRGFTLLEMLVVVLIMGILAGTIGARMQPGDRDLLRVEAERLAQLLELAAQEARISGAAIVWTSDGSHYRFWRQGGDDGWSEIRDDDVLRARSLPHGMLVSQLRNEAAVAQSTMRLQFPSDGSMSAFSMDLALGADHYGIAASPVGDLRIAPGQGKTYGDMAAQ</sequence>
<dbReference type="InterPro" id="IPR002416">
    <property type="entry name" value="T2SS_protein-GspH"/>
</dbReference>
<keyword evidence="8 11" id="KW-0472">Membrane</keyword>
<keyword evidence="6 11" id="KW-0812">Transmembrane</keyword>
<evidence type="ECO:0000256" key="7">
    <source>
        <dbReference type="ARBA" id="ARBA00022989"/>
    </source>
</evidence>
<dbReference type="Pfam" id="PF07963">
    <property type="entry name" value="N_methyl"/>
    <property type="match status" value="1"/>
</dbReference>
<dbReference type="NCBIfam" id="TIGR02532">
    <property type="entry name" value="IV_pilin_GFxxxE"/>
    <property type="match status" value="1"/>
</dbReference>
<dbReference type="GO" id="GO:0005886">
    <property type="term" value="C:plasma membrane"/>
    <property type="evidence" value="ECO:0007669"/>
    <property type="project" value="UniProtKB-SubCell"/>
</dbReference>
<dbReference type="InterPro" id="IPR022346">
    <property type="entry name" value="T2SS_GspH"/>
</dbReference>
<keyword evidence="7 11" id="KW-1133">Transmembrane helix</keyword>
<dbReference type="InterPro" id="IPR012902">
    <property type="entry name" value="N_methyl_site"/>
</dbReference>
<proteinExistence type="inferred from homology"/>
<dbReference type="GO" id="GO:0015628">
    <property type="term" value="P:protein secretion by the type II secretion system"/>
    <property type="evidence" value="ECO:0007669"/>
    <property type="project" value="InterPro"/>
</dbReference>
<keyword evidence="3" id="KW-1003">Cell membrane</keyword>
<gene>
    <name evidence="13" type="ORF">ACFYG5_08810</name>
</gene>
<evidence type="ECO:0000256" key="10">
    <source>
        <dbReference type="ARBA" id="ARBA00030775"/>
    </source>
</evidence>
<comment type="subcellular location">
    <subcellularLocation>
        <location evidence="1">Cell inner membrane</location>
        <topology evidence="1">Single-pass membrane protein</topology>
    </subcellularLocation>
</comment>
<comment type="similarity">
    <text evidence="9">Belongs to the GSP H family.</text>
</comment>
<evidence type="ECO:0000256" key="4">
    <source>
        <dbReference type="ARBA" id="ARBA00022481"/>
    </source>
</evidence>
<keyword evidence="5" id="KW-0997">Cell inner membrane</keyword>
<evidence type="ECO:0000256" key="2">
    <source>
        <dbReference type="ARBA" id="ARBA00021549"/>
    </source>
</evidence>
<keyword evidence="4" id="KW-0488">Methylation</keyword>
<accession>A0AB74UY48</accession>
<dbReference type="EMBL" id="CP170721">
    <property type="protein sequence ID" value="XIA20207.1"/>
    <property type="molecule type" value="Genomic_DNA"/>
</dbReference>
<evidence type="ECO:0000256" key="11">
    <source>
        <dbReference type="SAM" id="Phobius"/>
    </source>
</evidence>
<reference evidence="13" key="1">
    <citation type="submission" date="2024-10" db="EMBL/GenBank/DDBJ databases">
        <authorList>
            <person name="Lesea H.P."/>
            <person name="Kuehl J.V."/>
            <person name="Chandonia J.-M."/>
        </authorList>
    </citation>
    <scope>NUCLEOTIDE SEQUENCE</scope>
    <source>
        <strain evidence="13">FW102-FHT14D07</strain>
    </source>
</reference>
<evidence type="ECO:0000256" key="6">
    <source>
        <dbReference type="ARBA" id="ARBA00022692"/>
    </source>
</evidence>
<name>A0AB74UY48_9GAMM</name>
<feature type="transmembrane region" description="Helical" evidence="11">
    <location>
        <begin position="12"/>
        <end position="34"/>
    </location>
</feature>
<evidence type="ECO:0000313" key="13">
    <source>
        <dbReference type="EMBL" id="XIA20207.1"/>
    </source>
</evidence>
<organism evidence="13">
    <name type="scientific">Rhodanobacter sp. FW102-FHT14D07</name>
    <dbReference type="NCBI Taxonomy" id="3351462"/>
    <lineage>
        <taxon>Bacteria</taxon>
        <taxon>Pseudomonadati</taxon>
        <taxon>Pseudomonadota</taxon>
        <taxon>Gammaproteobacteria</taxon>
        <taxon>Lysobacterales</taxon>
        <taxon>Rhodanobacteraceae</taxon>
        <taxon>Rhodanobacter</taxon>
    </lineage>
</organism>
<evidence type="ECO:0000259" key="12">
    <source>
        <dbReference type="Pfam" id="PF12019"/>
    </source>
</evidence>
<evidence type="ECO:0000256" key="9">
    <source>
        <dbReference type="ARBA" id="ARBA00025772"/>
    </source>
</evidence>